<proteinExistence type="predicted"/>
<organism evidence="2 3">
    <name type="scientific">Microbulbifer bruguierae</name>
    <dbReference type="NCBI Taxonomy" id="3029061"/>
    <lineage>
        <taxon>Bacteria</taxon>
        <taxon>Pseudomonadati</taxon>
        <taxon>Pseudomonadota</taxon>
        <taxon>Gammaproteobacteria</taxon>
        <taxon>Cellvibrionales</taxon>
        <taxon>Microbulbiferaceae</taxon>
        <taxon>Microbulbifer</taxon>
    </lineage>
</organism>
<evidence type="ECO:0000313" key="3">
    <source>
        <dbReference type="Proteomes" id="UP001236500"/>
    </source>
</evidence>
<protein>
    <recommendedName>
        <fullName evidence="4">Outer membrane protein beta-barrel domain-containing protein</fullName>
    </recommendedName>
</protein>
<accession>A0ABY8NJG2</accession>
<evidence type="ECO:0000256" key="1">
    <source>
        <dbReference type="SAM" id="SignalP"/>
    </source>
</evidence>
<dbReference type="RefSeq" id="WP_280322463.1">
    <property type="nucleotide sequence ID" value="NZ_CP118605.1"/>
</dbReference>
<dbReference type="EMBL" id="CP118605">
    <property type="protein sequence ID" value="WGL18474.1"/>
    <property type="molecule type" value="Genomic_DNA"/>
</dbReference>
<dbReference type="Proteomes" id="UP001236500">
    <property type="component" value="Chromosome"/>
</dbReference>
<sequence length="145" mass="16080">MVRLTKLLVVMAALFSTPAIADFYSHRYFGIGFLDSETDGYCTEANAFINSFQSAEQSVTATGGEGLFSITGQDGETIEMTIPVSGNFRDNTSGIHWGYGAGLSYRYNNSWSIRAEWEFFPEIGSEELRGVRDVETASLSWAMHF</sequence>
<feature type="signal peptide" evidence="1">
    <location>
        <begin position="1"/>
        <end position="21"/>
    </location>
</feature>
<evidence type="ECO:0000313" key="2">
    <source>
        <dbReference type="EMBL" id="WGL18474.1"/>
    </source>
</evidence>
<keyword evidence="1" id="KW-0732">Signal</keyword>
<dbReference type="Gene3D" id="2.40.160.20">
    <property type="match status" value="1"/>
</dbReference>
<keyword evidence="3" id="KW-1185">Reference proteome</keyword>
<name>A0ABY8NJG2_9GAMM</name>
<dbReference type="InterPro" id="IPR011250">
    <property type="entry name" value="OMP/PagP_B-barrel"/>
</dbReference>
<evidence type="ECO:0008006" key="4">
    <source>
        <dbReference type="Google" id="ProtNLM"/>
    </source>
</evidence>
<reference evidence="2 3" key="1">
    <citation type="submission" date="2023-02" db="EMBL/GenBank/DDBJ databases">
        <title>Description and genomic characterization of Microbulbifer bruguierae sp. nov., isolated from the sediment of mangrove plant Bruguiera sexangula.</title>
        <authorList>
            <person name="Long M."/>
        </authorList>
    </citation>
    <scope>NUCLEOTIDE SEQUENCE [LARGE SCALE GENOMIC DNA]</scope>
    <source>
        <strain evidence="2 3">H12</strain>
    </source>
</reference>
<feature type="chain" id="PRO_5045426770" description="Outer membrane protein beta-barrel domain-containing protein" evidence="1">
    <location>
        <begin position="22"/>
        <end position="145"/>
    </location>
</feature>
<gene>
    <name evidence="2" type="ORF">PVT68_09280</name>
</gene>
<dbReference type="SUPFAM" id="SSF56925">
    <property type="entry name" value="OMPA-like"/>
    <property type="match status" value="1"/>
</dbReference>